<proteinExistence type="predicted"/>
<keyword evidence="2" id="KW-1185">Reference proteome</keyword>
<protein>
    <submittedName>
        <fullName evidence="1">Uncharacterized protein</fullName>
    </submittedName>
</protein>
<evidence type="ECO:0000313" key="1">
    <source>
        <dbReference type="EMBL" id="KIM34679.1"/>
    </source>
</evidence>
<dbReference type="EMBL" id="KN831879">
    <property type="protein sequence ID" value="KIM34679.1"/>
    <property type="molecule type" value="Genomic_DNA"/>
</dbReference>
<reference evidence="1 2" key="1">
    <citation type="submission" date="2014-04" db="EMBL/GenBank/DDBJ databases">
        <authorList>
            <consortium name="DOE Joint Genome Institute"/>
            <person name="Kuo A."/>
            <person name="Gay G."/>
            <person name="Dore J."/>
            <person name="Kohler A."/>
            <person name="Nagy L.G."/>
            <person name="Floudas D."/>
            <person name="Copeland A."/>
            <person name="Barry K.W."/>
            <person name="Cichocki N."/>
            <person name="Veneault-Fourrey C."/>
            <person name="LaButti K."/>
            <person name="Lindquist E.A."/>
            <person name="Lipzen A."/>
            <person name="Lundell T."/>
            <person name="Morin E."/>
            <person name="Murat C."/>
            <person name="Sun H."/>
            <person name="Tunlid A."/>
            <person name="Henrissat B."/>
            <person name="Grigoriev I.V."/>
            <person name="Hibbett D.S."/>
            <person name="Martin F."/>
            <person name="Nordberg H.P."/>
            <person name="Cantor M.N."/>
            <person name="Hua S.X."/>
        </authorList>
    </citation>
    <scope>NUCLEOTIDE SEQUENCE [LARGE SCALE GENOMIC DNA]</scope>
    <source>
        <strain evidence="2">h7</strain>
    </source>
</reference>
<gene>
    <name evidence="1" type="ORF">M413DRAFT_135309</name>
</gene>
<dbReference type="STRING" id="686832.A0A0C3BRK8"/>
<dbReference type="OrthoDB" id="1668230at2759"/>
<dbReference type="AlphaFoldDB" id="A0A0C3BRK8"/>
<reference evidence="2" key="2">
    <citation type="submission" date="2015-01" db="EMBL/GenBank/DDBJ databases">
        <title>Evolutionary Origins and Diversification of the Mycorrhizal Mutualists.</title>
        <authorList>
            <consortium name="DOE Joint Genome Institute"/>
            <consortium name="Mycorrhizal Genomics Consortium"/>
            <person name="Kohler A."/>
            <person name="Kuo A."/>
            <person name="Nagy L.G."/>
            <person name="Floudas D."/>
            <person name="Copeland A."/>
            <person name="Barry K.W."/>
            <person name="Cichocki N."/>
            <person name="Veneault-Fourrey C."/>
            <person name="LaButti K."/>
            <person name="Lindquist E.A."/>
            <person name="Lipzen A."/>
            <person name="Lundell T."/>
            <person name="Morin E."/>
            <person name="Murat C."/>
            <person name="Riley R."/>
            <person name="Ohm R."/>
            <person name="Sun H."/>
            <person name="Tunlid A."/>
            <person name="Henrissat B."/>
            <person name="Grigoriev I.V."/>
            <person name="Hibbett D.S."/>
            <person name="Martin F."/>
        </authorList>
    </citation>
    <scope>NUCLEOTIDE SEQUENCE [LARGE SCALE GENOMIC DNA]</scope>
    <source>
        <strain evidence="2">h7</strain>
    </source>
</reference>
<dbReference type="Proteomes" id="UP000053424">
    <property type="component" value="Unassembled WGS sequence"/>
</dbReference>
<organism evidence="1 2">
    <name type="scientific">Hebeloma cylindrosporum</name>
    <dbReference type="NCBI Taxonomy" id="76867"/>
    <lineage>
        <taxon>Eukaryota</taxon>
        <taxon>Fungi</taxon>
        <taxon>Dikarya</taxon>
        <taxon>Basidiomycota</taxon>
        <taxon>Agaricomycotina</taxon>
        <taxon>Agaricomycetes</taxon>
        <taxon>Agaricomycetidae</taxon>
        <taxon>Agaricales</taxon>
        <taxon>Agaricineae</taxon>
        <taxon>Hymenogastraceae</taxon>
        <taxon>Hebeloma</taxon>
    </lineage>
</organism>
<evidence type="ECO:0000313" key="2">
    <source>
        <dbReference type="Proteomes" id="UP000053424"/>
    </source>
</evidence>
<sequence>MHSEKSLKGRAFDVLFGLLNLGRKSDPPQRVTFPLKVGEKAAHLYTGPTRHRRFEADDLPIEWFKSNTEKIIEIHGADHKITTGDLVLSKFNTLSIIYITILPPVTGTLDTHDYALFVSACHREGSVTLEADVNPQAGQPWGSFLPANNGQFSSKVSRHRGPWETVLVSCLGVASNAIELLPPKTHPF</sequence>
<dbReference type="HOGENOM" id="CLU_1441213_0_0_1"/>
<name>A0A0C3BRK8_HEBCY</name>
<accession>A0A0C3BRK8</accession>